<dbReference type="EMBL" id="DRYQ01000082">
    <property type="protein sequence ID" value="HHQ50773.1"/>
    <property type="molecule type" value="Genomic_DNA"/>
</dbReference>
<proteinExistence type="predicted"/>
<gene>
    <name evidence="1" type="ORF">ENM66_05430</name>
</gene>
<organism evidence="1">
    <name type="scientific">Ignisphaera aggregans</name>
    <dbReference type="NCBI Taxonomy" id="334771"/>
    <lineage>
        <taxon>Archaea</taxon>
        <taxon>Thermoproteota</taxon>
        <taxon>Thermoprotei</taxon>
        <taxon>Desulfurococcales</taxon>
        <taxon>Desulfurococcaceae</taxon>
        <taxon>Ignisphaera</taxon>
    </lineage>
</organism>
<name>A0A7J3Z9C2_9CREN</name>
<reference evidence="1" key="1">
    <citation type="journal article" date="2020" name="mSystems">
        <title>Genome- and Community-Level Interaction Insights into Carbon Utilization and Element Cycling Functions of Hydrothermarchaeota in Hydrothermal Sediment.</title>
        <authorList>
            <person name="Zhou Z."/>
            <person name="Liu Y."/>
            <person name="Xu W."/>
            <person name="Pan J."/>
            <person name="Luo Z.H."/>
            <person name="Li M."/>
        </authorList>
    </citation>
    <scope>NUCLEOTIDE SEQUENCE [LARGE SCALE GENOMIC DNA]</scope>
    <source>
        <strain evidence="1">SpSt-1105</strain>
    </source>
</reference>
<accession>A0A7J3Z9C2</accession>
<dbReference type="AlphaFoldDB" id="A0A7J3Z9C2"/>
<protein>
    <submittedName>
        <fullName evidence="1">Uncharacterized protein</fullName>
    </submittedName>
</protein>
<evidence type="ECO:0000313" key="1">
    <source>
        <dbReference type="EMBL" id="HHQ50773.1"/>
    </source>
</evidence>
<comment type="caution">
    <text evidence="1">The sequence shown here is derived from an EMBL/GenBank/DDBJ whole genome shotgun (WGS) entry which is preliminary data.</text>
</comment>
<sequence length="108" mass="13521">MTTSYLSIIDRLLVRGRSVIRESYRYFKVYLPTEYNDIWEYLHRERREVDFVVFLPEPVSYVDKVLVFNRRLTKESERYKLYLPKRYDDIWEKLCRENKRVDLLIVFR</sequence>